<organism evidence="19 20">
    <name type="scientific">Rahnella aquatilis (strain ATCC 33071 / DSM 4594 / JCM 1683 / NBRC 105701 / NCIMB 13365 / CIP 78.65)</name>
    <dbReference type="NCBI Taxonomy" id="745277"/>
    <lineage>
        <taxon>Bacteria</taxon>
        <taxon>Pseudomonadati</taxon>
        <taxon>Pseudomonadota</taxon>
        <taxon>Gammaproteobacteria</taxon>
        <taxon>Enterobacterales</taxon>
        <taxon>Yersiniaceae</taxon>
        <taxon>Rahnella</taxon>
    </lineage>
</organism>
<dbReference type="FunFam" id="3.30.420.10:FF:000033">
    <property type="entry name" value="Exodeoxyribonuclease I"/>
    <property type="match status" value="1"/>
</dbReference>
<comment type="catalytic activity">
    <reaction evidence="1">
        <text>Exonucleolytic cleavage in the 3'- to 5'-direction to yield nucleoside 5'-phosphates.</text>
        <dbReference type="EC" id="3.1.11.1"/>
    </reaction>
</comment>
<dbReference type="InterPro" id="IPR058561">
    <property type="entry name" value="Exonuc_1_C"/>
</dbReference>
<keyword evidence="7" id="KW-0378">Hydrolase</keyword>
<dbReference type="InterPro" id="IPR022894">
    <property type="entry name" value="Oligoribonuclease"/>
</dbReference>
<comment type="function">
    <text evidence="13">Degrades single-stranded DNA (ssDNA) in a highly processive manner. Also functions as a DNA deoxyribophosphodiesterase that releases deoxyribose-phosphate moieties following the cleavage of DNA at an apurinic/apyrimidinic (AP) site by either an AP endonuclease or AP lyase.</text>
</comment>
<dbReference type="SMART" id="SM00479">
    <property type="entry name" value="EXOIII"/>
    <property type="match status" value="1"/>
</dbReference>
<dbReference type="Pfam" id="PF26016">
    <property type="entry name" value="ExoI_C"/>
    <property type="match status" value="1"/>
</dbReference>
<evidence type="ECO:0000256" key="8">
    <source>
        <dbReference type="ARBA" id="ARBA00022839"/>
    </source>
</evidence>
<evidence type="ECO:0000313" key="20">
    <source>
        <dbReference type="Proteomes" id="UP000009010"/>
    </source>
</evidence>
<evidence type="ECO:0000259" key="17">
    <source>
        <dbReference type="PROSITE" id="PS51784"/>
    </source>
</evidence>
<keyword evidence="11" id="KW-0234">DNA repair</keyword>
<evidence type="ECO:0000259" key="18">
    <source>
        <dbReference type="PROSITE" id="PS51785"/>
    </source>
</evidence>
<keyword evidence="20" id="KW-1185">Reference proteome</keyword>
<dbReference type="PIRSF" id="PIRSF000977">
    <property type="entry name" value="Exodeoxyribonuclease_I"/>
    <property type="match status" value="1"/>
</dbReference>
<dbReference type="PROSITE" id="PS51785">
    <property type="entry name" value="EXOI_C"/>
    <property type="match status" value="1"/>
</dbReference>
<dbReference type="InterPro" id="IPR034747">
    <property type="entry name" value="EXOI_SH3"/>
</dbReference>
<evidence type="ECO:0000256" key="5">
    <source>
        <dbReference type="ARBA" id="ARBA00022723"/>
    </source>
</evidence>
<evidence type="ECO:0000256" key="15">
    <source>
        <dbReference type="PIRSR" id="PIRSR000977-1"/>
    </source>
</evidence>
<dbReference type="GO" id="GO:0008310">
    <property type="term" value="F:single-stranded DNA 3'-5' DNA exonuclease activity"/>
    <property type="evidence" value="ECO:0007669"/>
    <property type="project" value="UniProtKB-EC"/>
</dbReference>
<dbReference type="GO" id="GO:0000175">
    <property type="term" value="F:3'-5'-RNA exonuclease activity"/>
    <property type="evidence" value="ECO:0007669"/>
    <property type="project" value="InterPro"/>
</dbReference>
<dbReference type="Gene3D" id="3.30.1520.20">
    <property type="entry name" value="Exonuclease ExoI, domain 2"/>
    <property type="match status" value="1"/>
</dbReference>
<feature type="binding site" evidence="16">
    <location>
        <position position="66"/>
    </location>
    <ligand>
        <name>Mg(2+)</name>
        <dbReference type="ChEBI" id="CHEBI:18420"/>
        <label>2</label>
    </ligand>
</feature>
<dbReference type="KEGG" id="raq:Rahaq2_1645"/>
<feature type="binding site" evidence="15">
    <location>
        <position position="214"/>
    </location>
    <ligand>
        <name>substrate</name>
    </ligand>
</feature>
<accession>H2IT01</accession>
<evidence type="ECO:0000256" key="1">
    <source>
        <dbReference type="ARBA" id="ARBA00000563"/>
    </source>
</evidence>
<comment type="subunit">
    <text evidence="14">Monomer. Interacts with ssb (via C-terminus); this interaction stimulates the exonuclease activity by recruiting the enzyme to its substrate.</text>
</comment>
<dbReference type="InterPro" id="IPR013520">
    <property type="entry name" value="Ribonucl_H"/>
</dbReference>
<dbReference type="AlphaFoldDB" id="H2IT01"/>
<dbReference type="Proteomes" id="UP000009010">
    <property type="component" value="Chromosome"/>
</dbReference>
<dbReference type="Gene3D" id="1.10.287.1240">
    <property type="match status" value="1"/>
</dbReference>
<reference evidence="19 20" key="1">
    <citation type="journal article" date="2012" name="J. Bacteriol.">
        <title>Complete Genome Sequence of Rahnella aquatilis CIP 78.65.</title>
        <authorList>
            <person name="Martinez R.J."/>
            <person name="Bruce D."/>
            <person name="Detter C."/>
            <person name="Goodwin L.A."/>
            <person name="Han J."/>
            <person name="Han C.S."/>
            <person name="Held B."/>
            <person name="Land M.L."/>
            <person name="Mikhailova N."/>
            <person name="Nolan M."/>
            <person name="Pennacchio L."/>
            <person name="Pitluck S."/>
            <person name="Tapia R."/>
            <person name="Woyke T."/>
            <person name="Sobecky P.A."/>
        </authorList>
    </citation>
    <scope>NUCLEOTIDE SEQUENCE [LARGE SCALE GENOMIC DNA]</scope>
    <source>
        <strain evidence="20">ATCC 33071 / DSM 4594 / JCM 1683 / NBRC 105701 / NCIMB 13365 / CIP 78.65</strain>
    </source>
</reference>
<comment type="cofactor">
    <cofactor evidence="16">
        <name>Mg(2+)</name>
        <dbReference type="ChEBI" id="CHEBI:18420"/>
    </cofactor>
    <text evidence="16">Binds 2 Mg(2+) ions per monomer.</text>
</comment>
<dbReference type="InterPro" id="IPR038649">
    <property type="entry name" value="EXOI_SH3_sf"/>
</dbReference>
<feature type="binding site" evidence="15">
    <location>
        <position position="66"/>
    </location>
    <ligand>
        <name>substrate</name>
    </ligand>
</feature>
<name>H2IT01_RAHAC</name>
<proteinExistence type="predicted"/>
<dbReference type="PROSITE" id="PS51784">
    <property type="entry name" value="EXOI_SH3"/>
    <property type="match status" value="1"/>
</dbReference>
<feature type="domain" description="ExoI SH3-like" evidence="17">
    <location>
        <begin position="251"/>
        <end position="405"/>
    </location>
</feature>
<keyword evidence="6" id="KW-0227">DNA damage</keyword>
<dbReference type="GO" id="GO:0003677">
    <property type="term" value="F:DNA binding"/>
    <property type="evidence" value="ECO:0007669"/>
    <property type="project" value="UniProtKB-KW"/>
</dbReference>
<dbReference type="PATRIC" id="fig|745277.3.peg.1580"/>
<dbReference type="NCBIfam" id="NF008746">
    <property type="entry name" value="PRK11779.1"/>
    <property type="match status" value="1"/>
</dbReference>
<dbReference type="EMBL" id="CP003244">
    <property type="protein sequence ID" value="AEX51520.1"/>
    <property type="molecule type" value="Genomic_DNA"/>
</dbReference>
<evidence type="ECO:0000256" key="4">
    <source>
        <dbReference type="ARBA" id="ARBA00022722"/>
    </source>
</evidence>
<keyword evidence="4" id="KW-0540">Nuclease</keyword>
<dbReference type="FunFam" id="3.30.1520.20:FF:000001">
    <property type="entry name" value="Exodeoxyribonuclease I"/>
    <property type="match status" value="1"/>
</dbReference>
<dbReference type="Gene3D" id="3.30.420.10">
    <property type="entry name" value="Ribonuclease H-like superfamily/Ribonuclease H"/>
    <property type="match status" value="1"/>
</dbReference>
<dbReference type="STRING" id="745277.Rahaq2_1645"/>
<dbReference type="EC" id="3.1.11.1" evidence="2"/>
<evidence type="ECO:0000256" key="7">
    <source>
        <dbReference type="ARBA" id="ARBA00022801"/>
    </source>
</evidence>
<dbReference type="HOGENOM" id="CLU_043508_1_1_6"/>
<keyword evidence="9 16" id="KW-0460">Magnesium</keyword>
<reference evidence="20" key="2">
    <citation type="submission" date="2012-01" db="EMBL/GenBank/DDBJ databases">
        <title>Complete sequence of chromosome of Rahnella aquatilis CIP 78.65.</title>
        <authorList>
            <person name="Lucas S."/>
            <person name="Han J."/>
            <person name="Lapidus A."/>
            <person name="Cheng J.-F."/>
            <person name="Goodwin L."/>
            <person name="Pitluck S."/>
            <person name="Peters L."/>
            <person name="Ovchinnikova G."/>
            <person name="Held B."/>
            <person name="Detter J.C."/>
            <person name="Han C."/>
            <person name="Tapia R."/>
            <person name="Land M."/>
            <person name="Hauser L."/>
            <person name="Kyrpides N."/>
            <person name="Ivanova N."/>
            <person name="Pagani I."/>
            <person name="Sobecky P."/>
            <person name="Martinez R."/>
            <person name="Woyke T."/>
        </authorList>
    </citation>
    <scope>NUCLEOTIDE SEQUENCE [LARGE SCALE GENOMIC DNA]</scope>
    <source>
        <strain evidence="20">ATCC 33071 / DSM 4594 / JCM 1683 / NBRC 105701 / NCIMB 13365 / CIP 78.65</strain>
    </source>
</reference>
<keyword evidence="10" id="KW-0238">DNA-binding</keyword>
<evidence type="ECO:0000256" key="6">
    <source>
        <dbReference type="ARBA" id="ARBA00022763"/>
    </source>
</evidence>
<sequence>MSGILGAGAQEYAGFDDVFHACAFCHDFIVADGILVAVKFIHSALIKVIFVMSDKPQKTFYFHDYETFGKNPALDRPAQFAGVRTDEDFNIIEEPLVIYCRPSDDYLPEPEAVMITGITPQIALERGVIEAEFTAQIHQAFSVPGTCIVGYNNIRFDDEVSRNILYRNFYDPYAYSWQNGNSRWDLLDVMRACYALRPEGINWPENDDGFPSFRLEHLTKANGIEHENAHDAMADVYATIAMAKLVKQAQPRLFSFLLEHRSKHKLNILIDIPAMGPLVHVSGMFGAARGNTAWVAPLAWHPENKNAVIMCDLAGDMTTLLDLNPDEMRERLYSRRDTLQSGQSPLPIKLVHINKCPVLAPAKTLLPENAERLGIDRQRCLENLQLLRQNPQVREKVVTLFAEAEPFTPSDDVDARLYDGFFSDADRAAMRIILETRPENLPALDLTFNDSRIEPLLFRFRARNYPATLTDAEQKRWMAHRQTKLTDERFQNYALELESLYNLHEGNVEKMALLKALFEYGKKLVG</sequence>
<dbReference type="Pfam" id="PF08411">
    <property type="entry name" value="ExoI_SH3"/>
    <property type="match status" value="1"/>
</dbReference>
<dbReference type="SUPFAM" id="SSF53098">
    <property type="entry name" value="Ribonuclease H-like"/>
    <property type="match status" value="1"/>
</dbReference>
<dbReference type="PANTHER" id="PTHR11046">
    <property type="entry name" value="OLIGORIBONUCLEASE, MITOCHONDRIAL"/>
    <property type="match status" value="1"/>
</dbReference>
<dbReference type="PANTHER" id="PTHR11046:SF11">
    <property type="entry name" value="EXODEOXYRIBONUCLEASE I"/>
    <property type="match status" value="1"/>
</dbReference>
<evidence type="ECO:0000256" key="11">
    <source>
        <dbReference type="ARBA" id="ARBA00023204"/>
    </source>
</evidence>
<dbReference type="GO" id="GO:0046872">
    <property type="term" value="F:metal ion binding"/>
    <property type="evidence" value="ECO:0007669"/>
    <property type="project" value="UniProtKB-KW"/>
</dbReference>
<evidence type="ECO:0000256" key="13">
    <source>
        <dbReference type="ARBA" id="ARBA00046035"/>
    </source>
</evidence>
<dbReference type="InterPro" id="IPR012337">
    <property type="entry name" value="RNaseH-like_sf"/>
</dbReference>
<keyword evidence="8 19" id="KW-0269">Exonuclease</keyword>
<dbReference type="GO" id="GO:0006281">
    <property type="term" value="P:DNA repair"/>
    <property type="evidence" value="ECO:0007669"/>
    <property type="project" value="UniProtKB-KW"/>
</dbReference>
<dbReference type="Pfam" id="PF00929">
    <property type="entry name" value="RNase_T"/>
    <property type="match status" value="1"/>
</dbReference>
<dbReference type="Gene3D" id="1.20.1280.70">
    <property type="entry name" value="Exonuclease ExoI, domain 3"/>
    <property type="match status" value="1"/>
</dbReference>
<protein>
    <recommendedName>
        <fullName evidence="3">Exodeoxyribonuclease I</fullName>
        <ecNumber evidence="2">3.1.11.1</ecNumber>
    </recommendedName>
    <alternativeName>
        <fullName evidence="12">DNA deoxyribophosphodiesterase</fullName>
    </alternativeName>
</protein>
<dbReference type="CDD" id="cd06138">
    <property type="entry name" value="ExoI_N"/>
    <property type="match status" value="1"/>
</dbReference>
<keyword evidence="5 16" id="KW-0479">Metal-binding</keyword>
<dbReference type="InterPro" id="IPR013620">
    <property type="entry name" value="Exonuc_1_SH3"/>
</dbReference>
<feature type="binding site" evidence="16">
    <location>
        <position position="235"/>
    </location>
    <ligand>
        <name>Mg(2+)</name>
        <dbReference type="ChEBI" id="CHEBI:18420"/>
        <label>2</label>
    </ligand>
</feature>
<gene>
    <name evidence="19" type="ordered locus">Rahaq2_1645</name>
</gene>
<evidence type="ECO:0000256" key="2">
    <source>
        <dbReference type="ARBA" id="ARBA00012108"/>
    </source>
</evidence>
<evidence type="ECO:0000256" key="14">
    <source>
        <dbReference type="ARBA" id="ARBA00046792"/>
    </source>
</evidence>
<evidence type="ECO:0000256" key="16">
    <source>
        <dbReference type="PIRSR" id="PIRSR000977-2"/>
    </source>
</evidence>
<dbReference type="InterPro" id="IPR036397">
    <property type="entry name" value="RNaseH_sf"/>
</dbReference>
<evidence type="ECO:0000256" key="3">
    <source>
        <dbReference type="ARBA" id="ARBA00019900"/>
    </source>
</evidence>
<evidence type="ECO:0000313" key="19">
    <source>
        <dbReference type="EMBL" id="AEX51520.1"/>
    </source>
</evidence>
<evidence type="ECO:0000256" key="9">
    <source>
        <dbReference type="ARBA" id="ARBA00022842"/>
    </source>
</evidence>
<dbReference type="InterPro" id="IPR023607">
    <property type="entry name" value="Exodeoxyribonuclease_I"/>
</dbReference>
<dbReference type="eggNOG" id="COG2925">
    <property type="taxonomic scope" value="Bacteria"/>
</dbReference>
<evidence type="ECO:0000256" key="10">
    <source>
        <dbReference type="ARBA" id="ARBA00023125"/>
    </source>
</evidence>
<dbReference type="FunFam" id="1.20.1280.70:FF:000001">
    <property type="entry name" value="Exodeoxyribonuclease I"/>
    <property type="match status" value="1"/>
</dbReference>
<feature type="domain" description="ExoI C-terminal" evidence="18">
    <location>
        <begin position="409"/>
        <end position="525"/>
    </location>
</feature>
<feature type="binding site" evidence="16">
    <location>
        <position position="64"/>
    </location>
    <ligand>
        <name>Mg(2+)</name>
        <dbReference type="ChEBI" id="CHEBI:18420"/>
        <label>1</label>
    </ligand>
</feature>
<evidence type="ECO:0000256" key="12">
    <source>
        <dbReference type="ARBA" id="ARBA00031220"/>
    </source>
</evidence>